<evidence type="ECO:0000256" key="1">
    <source>
        <dbReference type="SAM" id="MobiDB-lite"/>
    </source>
</evidence>
<sequence length="320" mass="34362">MSVGEGRGAYEGEGGRGPGPRGRDRGRAREGGPSRLPEELRALGRSLDAPGSDGADGSLGAETMVERVLGQILAEHVPVPVAGPRGSRERLGAVRRWTRLRWRSLTAVLCGLLTVLVLTPPVRAAVFDWFGFGGVEVRYDPSAVPSPGASVPGCGRSVSLGQAEHRAGFEPLVPDAFGAPDTVTVTSGPHGRFLVSLCRRERGHTVRLDEFPERLDVGFTKVLREAPEWIGLGAEPSAAGVQDYALWFPRPHLLSFWLVDADGNRFTRRERTAGPTLLWTHRTGAGAVTLRLEGMASKRRAVEIAKSLEAPSESSEKPSK</sequence>
<feature type="compositionally biased region" description="Basic and acidic residues" evidence="1">
    <location>
        <begin position="21"/>
        <end position="39"/>
    </location>
</feature>
<keyword evidence="2" id="KW-0472">Membrane</keyword>
<comment type="caution">
    <text evidence="3">The sequence shown here is derived from an EMBL/GenBank/DDBJ whole genome shotgun (WGS) entry which is preliminary data.</text>
</comment>
<evidence type="ECO:0000313" key="4">
    <source>
        <dbReference type="Proteomes" id="UP001108029"/>
    </source>
</evidence>
<name>A0A9Q3Z8M8_9ACTN</name>
<dbReference type="AlphaFoldDB" id="A0A9Q3Z8M8"/>
<gene>
    <name evidence="3" type="ORF">LJ657_07320</name>
</gene>
<feature type="transmembrane region" description="Helical" evidence="2">
    <location>
        <begin position="100"/>
        <end position="118"/>
    </location>
</feature>
<proteinExistence type="predicted"/>
<organism evidence="3 4">
    <name type="scientific">Streptomyces guryensis</name>
    <dbReference type="NCBI Taxonomy" id="2886947"/>
    <lineage>
        <taxon>Bacteria</taxon>
        <taxon>Bacillati</taxon>
        <taxon>Actinomycetota</taxon>
        <taxon>Actinomycetes</taxon>
        <taxon>Kitasatosporales</taxon>
        <taxon>Streptomycetaceae</taxon>
        <taxon>Streptomyces</taxon>
    </lineage>
</organism>
<dbReference type="EMBL" id="JAJSBI010000003">
    <property type="protein sequence ID" value="MCD9873480.1"/>
    <property type="molecule type" value="Genomic_DNA"/>
</dbReference>
<dbReference type="Proteomes" id="UP001108029">
    <property type="component" value="Unassembled WGS sequence"/>
</dbReference>
<reference evidence="3" key="1">
    <citation type="submission" date="2021-12" db="EMBL/GenBank/DDBJ databases">
        <authorList>
            <person name="Lee J.-H."/>
            <person name="Kim S.-B."/>
        </authorList>
    </citation>
    <scope>NUCLEOTIDE SEQUENCE</scope>
    <source>
        <strain evidence="3">NR30</strain>
    </source>
</reference>
<evidence type="ECO:0000256" key="2">
    <source>
        <dbReference type="SAM" id="Phobius"/>
    </source>
</evidence>
<accession>A0A9Q3Z8M8</accession>
<feature type="region of interest" description="Disordered" evidence="1">
    <location>
        <begin position="1"/>
        <end position="39"/>
    </location>
</feature>
<dbReference type="RefSeq" id="WP_232647536.1">
    <property type="nucleotide sequence ID" value="NZ_JAJSBI010000003.1"/>
</dbReference>
<protein>
    <submittedName>
        <fullName evidence="3">Uncharacterized protein</fullName>
    </submittedName>
</protein>
<keyword evidence="2" id="KW-0812">Transmembrane</keyword>
<evidence type="ECO:0000313" key="3">
    <source>
        <dbReference type="EMBL" id="MCD9873480.1"/>
    </source>
</evidence>
<keyword evidence="2" id="KW-1133">Transmembrane helix</keyword>
<keyword evidence="4" id="KW-1185">Reference proteome</keyword>